<name>A0A1I3LHP3_9EURY</name>
<dbReference type="AlphaFoldDB" id="A0A1I3LHP3"/>
<proteinExistence type="predicted"/>
<keyword evidence="1" id="KW-0472">Membrane</keyword>
<accession>A0A1I3LHP3</accession>
<keyword evidence="1" id="KW-1133">Transmembrane helix</keyword>
<reference evidence="2 3" key="1">
    <citation type="submission" date="2016-10" db="EMBL/GenBank/DDBJ databases">
        <authorList>
            <person name="de Groot N.N."/>
        </authorList>
    </citation>
    <scope>NUCLEOTIDE SEQUENCE [LARGE SCALE GENOMIC DNA]</scope>
    <source>
        <strain evidence="2 3">SP2</strain>
    </source>
</reference>
<keyword evidence="1" id="KW-0812">Transmembrane</keyword>
<protein>
    <submittedName>
        <fullName evidence="2">Uncharacterized protein</fullName>
    </submittedName>
</protein>
<gene>
    <name evidence="2" type="ORF">SAMN05443661_10715</name>
</gene>
<feature type="transmembrane region" description="Helical" evidence="1">
    <location>
        <begin position="14"/>
        <end position="35"/>
    </location>
</feature>
<dbReference type="Proteomes" id="UP000182829">
    <property type="component" value="Unassembled WGS sequence"/>
</dbReference>
<evidence type="ECO:0000256" key="1">
    <source>
        <dbReference type="SAM" id="Phobius"/>
    </source>
</evidence>
<dbReference type="EMBL" id="FORO01000007">
    <property type="protein sequence ID" value="SFI84264.1"/>
    <property type="molecule type" value="Genomic_DNA"/>
</dbReference>
<feature type="transmembrane region" description="Helical" evidence="1">
    <location>
        <begin position="41"/>
        <end position="65"/>
    </location>
</feature>
<evidence type="ECO:0000313" key="2">
    <source>
        <dbReference type="EMBL" id="SFI84264.1"/>
    </source>
</evidence>
<sequence>MDNNFGVISRASEAILYLILATIVSGVVLGVMNVSGPFEGVVALITDVRLLLILLVGTGVVLWVISHDQFGSR</sequence>
<organism evidence="2 3">
    <name type="scientific">Natronobacterium gregoryi</name>
    <dbReference type="NCBI Taxonomy" id="44930"/>
    <lineage>
        <taxon>Archaea</taxon>
        <taxon>Methanobacteriati</taxon>
        <taxon>Methanobacteriota</taxon>
        <taxon>Stenosarchaea group</taxon>
        <taxon>Halobacteria</taxon>
        <taxon>Halobacteriales</taxon>
        <taxon>Natrialbaceae</taxon>
        <taxon>Natronobacterium</taxon>
    </lineage>
</organism>
<evidence type="ECO:0000313" key="3">
    <source>
        <dbReference type="Proteomes" id="UP000182829"/>
    </source>
</evidence>